<dbReference type="PROSITE" id="PS50002">
    <property type="entry name" value="SH3"/>
    <property type="match status" value="1"/>
</dbReference>
<dbReference type="Gene3D" id="1.20.870.10">
    <property type="entry name" value="Son of sevenless (SoS) protein Chain: S domain 1"/>
    <property type="match status" value="1"/>
</dbReference>
<dbReference type="GO" id="GO:0007265">
    <property type="term" value="P:Ras protein signal transduction"/>
    <property type="evidence" value="ECO:0007669"/>
    <property type="project" value="TreeGrafter"/>
</dbReference>
<dbReference type="InterPro" id="IPR000651">
    <property type="entry name" value="Ras-like_Gua-exchang_fac_N"/>
</dbReference>
<dbReference type="CDD" id="cd11883">
    <property type="entry name" value="SH3_Sdc25"/>
    <property type="match status" value="1"/>
</dbReference>
<dbReference type="SUPFAM" id="SSF48366">
    <property type="entry name" value="Ras GEF"/>
    <property type="match status" value="1"/>
</dbReference>
<dbReference type="Pfam" id="PF25006">
    <property type="entry name" value="DUF7783"/>
    <property type="match status" value="1"/>
</dbReference>
<reference evidence="9 10" key="1">
    <citation type="submission" date="2016-07" db="EMBL/GenBank/DDBJ databases">
        <title>Pervasive Adenine N6-methylation of Active Genes in Fungi.</title>
        <authorList>
            <consortium name="DOE Joint Genome Institute"/>
            <person name="Mondo S.J."/>
            <person name="Dannebaum R.O."/>
            <person name="Kuo R.C."/>
            <person name="Labutti K."/>
            <person name="Haridas S."/>
            <person name="Kuo A."/>
            <person name="Salamov A."/>
            <person name="Ahrendt S.R."/>
            <person name="Lipzen A."/>
            <person name="Sullivan W."/>
            <person name="Andreopoulos W.B."/>
            <person name="Clum A."/>
            <person name="Lindquist E."/>
            <person name="Daum C."/>
            <person name="Ramamoorthy G.K."/>
            <person name="Gryganskyi A."/>
            <person name="Culley D."/>
            <person name="Magnuson J.K."/>
            <person name="James T.Y."/>
            <person name="O'Malley M.A."/>
            <person name="Stajich J.E."/>
            <person name="Spatafora J.W."/>
            <person name="Visel A."/>
            <person name="Grigoriev I.V."/>
        </authorList>
    </citation>
    <scope>NUCLEOTIDE SEQUENCE [LARGE SCALE GENOMIC DNA]</scope>
    <source>
        <strain evidence="9 10">NRRL 1336</strain>
    </source>
</reference>
<dbReference type="PANTHER" id="PTHR23113">
    <property type="entry name" value="GUANINE NUCLEOTIDE EXCHANGE FACTOR"/>
    <property type="match status" value="1"/>
</dbReference>
<dbReference type="InterPro" id="IPR019804">
    <property type="entry name" value="Ras_G-nucl-exch_fac_CS"/>
</dbReference>
<dbReference type="Pfam" id="PF00018">
    <property type="entry name" value="SH3_1"/>
    <property type="match status" value="1"/>
</dbReference>
<feature type="domain" description="Ras-GEF" evidence="7">
    <location>
        <begin position="1006"/>
        <end position="1244"/>
    </location>
</feature>
<organism evidence="9 10">
    <name type="scientific">Absidia repens</name>
    <dbReference type="NCBI Taxonomy" id="90262"/>
    <lineage>
        <taxon>Eukaryota</taxon>
        <taxon>Fungi</taxon>
        <taxon>Fungi incertae sedis</taxon>
        <taxon>Mucoromycota</taxon>
        <taxon>Mucoromycotina</taxon>
        <taxon>Mucoromycetes</taxon>
        <taxon>Mucorales</taxon>
        <taxon>Cunninghamellaceae</taxon>
        <taxon>Absidia</taxon>
    </lineage>
</organism>
<dbReference type="PROSITE" id="PS00720">
    <property type="entry name" value="RASGEF"/>
    <property type="match status" value="1"/>
</dbReference>
<dbReference type="InterPro" id="IPR008937">
    <property type="entry name" value="Ras-like_GEF"/>
</dbReference>
<keyword evidence="10" id="KW-1185">Reference proteome</keyword>
<dbReference type="Proteomes" id="UP000193560">
    <property type="component" value="Unassembled WGS sequence"/>
</dbReference>
<keyword evidence="1 4" id="KW-0728">SH3 domain</keyword>
<feature type="domain" description="N-terminal Ras-GEF" evidence="8">
    <location>
        <begin position="841"/>
        <end position="970"/>
    </location>
</feature>
<comment type="caution">
    <text evidence="9">The sequence shown here is derived from an EMBL/GenBank/DDBJ whole genome shotgun (WGS) entry which is preliminary data.</text>
</comment>
<feature type="region of interest" description="Disordered" evidence="5">
    <location>
        <begin position="653"/>
        <end position="772"/>
    </location>
</feature>
<dbReference type="InterPro" id="IPR001452">
    <property type="entry name" value="SH3_domain"/>
</dbReference>
<dbReference type="PRINTS" id="PR00452">
    <property type="entry name" value="SH3DOMAIN"/>
</dbReference>
<evidence type="ECO:0000256" key="5">
    <source>
        <dbReference type="SAM" id="MobiDB-lite"/>
    </source>
</evidence>
<evidence type="ECO:0000313" key="10">
    <source>
        <dbReference type="Proteomes" id="UP000193560"/>
    </source>
</evidence>
<dbReference type="PANTHER" id="PTHR23113:SF368">
    <property type="entry name" value="CELL DIVISION CONTROL PROTEIN 25"/>
    <property type="match status" value="1"/>
</dbReference>
<keyword evidence="2 3" id="KW-0344">Guanine-nucleotide releasing factor</keyword>
<evidence type="ECO:0000256" key="4">
    <source>
        <dbReference type="PROSITE-ProRule" id="PRU00192"/>
    </source>
</evidence>
<evidence type="ECO:0000256" key="2">
    <source>
        <dbReference type="ARBA" id="ARBA00022658"/>
    </source>
</evidence>
<feature type="compositionally biased region" description="Polar residues" evidence="5">
    <location>
        <begin position="72"/>
        <end position="82"/>
    </location>
</feature>
<dbReference type="PROSITE" id="PS50212">
    <property type="entry name" value="RASGEF_NTER"/>
    <property type="match status" value="1"/>
</dbReference>
<dbReference type="CDD" id="cd00155">
    <property type="entry name" value="RasGEF"/>
    <property type="match status" value="1"/>
</dbReference>
<dbReference type="Gene3D" id="2.30.30.40">
    <property type="entry name" value="SH3 Domains"/>
    <property type="match status" value="1"/>
</dbReference>
<proteinExistence type="predicted"/>
<evidence type="ECO:0000259" key="7">
    <source>
        <dbReference type="PROSITE" id="PS50009"/>
    </source>
</evidence>
<protein>
    <submittedName>
        <fullName evidence="9">Ras guanine nucleotide exchange factor domain-containing protein</fullName>
    </submittedName>
</protein>
<dbReference type="FunFam" id="2.30.30.40:FF:000072">
    <property type="entry name" value="Unconventional Myosin IB"/>
    <property type="match status" value="1"/>
</dbReference>
<dbReference type="Pfam" id="PF00618">
    <property type="entry name" value="RasGEF_N"/>
    <property type="match status" value="1"/>
</dbReference>
<dbReference type="InterPro" id="IPR036964">
    <property type="entry name" value="RASGEF_cat_dom_sf"/>
</dbReference>
<accession>A0A1X2IQI1</accession>
<dbReference type="InterPro" id="IPR023578">
    <property type="entry name" value="Ras_GEF_dom_sf"/>
</dbReference>
<evidence type="ECO:0000259" key="6">
    <source>
        <dbReference type="PROSITE" id="PS50002"/>
    </source>
</evidence>
<dbReference type="InterPro" id="IPR056685">
    <property type="entry name" value="DUF7783"/>
</dbReference>
<dbReference type="SMART" id="SM00229">
    <property type="entry name" value="RasGEFN"/>
    <property type="match status" value="1"/>
</dbReference>
<sequence>MAAEPRLLGRAKALYPYTSNDGSSLSFKQGDMIDVLAQLPSGWWDGFCNGKRGWFPSNYVDIMEVYGDDQSRSSWPANQSVDTGATTTTSLTSEGEDQLRPSSQQSRTTQLFDDYIEQTTPNSSLPSSSWTVERPKDGASAYYYNQRTGEMLAVNPEDPILLEEEDNDDKEDTTSDLETSDILSSNDSPSDSLDLNNEAPFSSSGSPMASAVDNYSGDWMDNDGNSPQLPTPWVKRAVPQGGTCFYNLATHEVAWDVNDITELARETTTRTGSPSQSKQHLELPKPQPRSPARKMTIRRGSVISVHEPLTWKKLSIHIALAIHNLSIAARNSNTPSFEPYASAIVDAIRFMLLASGTVDKDSVYLRTNSVLRAHHRTTMASLSKLILSSQACAHNPTDNVSRMLADSNELLLAARNFISAGEAIPVHVQHVEPQLELRPASSLSSSAAAASSAVVAAKNRKKSKCNSILGTTSTGGYRPKYILDGDLAENIEAYGNNLQEALDGMIHSITTYKQQIHTLPAGSDEKQMNTTTSSSPRSSLFALLFTQFRNFSDQSGQFLAIFDDVDYTGFQSSPEMMELDLLRQKLYQGVGDLFCRFQVLTDEDVPLDASTDASARDGNEIKKIIDAICHCMDKLAFDPSIRQQSSSNVDIPEASMFGASSSSQSGTGYIDEDDMDNDSLYTDAVTSGSIGSGSHEAVMSPTSTTTESISKSNDALESSTISESVLGSDTNQTSSRRLSNTSAATSTRKDSGSATTLHRSVSTSPDHPRQSNAKLKKFFGDDVPEQLPQTPASTIGKSATVAGGPPNAAMDAAMTGDPSKDEKRPWYLQYDYKPNEIVFNMEGSVKGGTLLALVIRLTLHDYLDMNFINTFLLTYRSFCSSMELLTLLEKRYTRDPPDGLTEQEMDIWMNKKLKLIRLRVFNVLKNWLEQYYNEDDYVILDELLRFTTTTIRSTLRFSAEQLERLIKKRQEATGDGLKKMVLTFPTAPPMPILPRNRKKFRLLDIDPLEVARQMTMMDFKLYSSIRPVECLNKAWSKDVGDDQAHVAANIRASIEYCNQVTSWVSDAILSQVEVKKRVTLIKHWVQIAERCRQLNNFNTCMAILSAFDNSAVGRLKRTWEMVGARTNQILSQIRKLMGANRNFVEYRAIIHSINPPCIPFLGIYLQDLTFIEDGNSDFLKTSKDMINFAKRAKTAEVIREIQQYQSTYYQLTVVDELQTFIQTNLQSTRDEEQLYNESLKLEPREREDEKITRLLQESGFL</sequence>
<feature type="region of interest" description="Disordered" evidence="5">
    <location>
        <begin position="70"/>
        <end position="107"/>
    </location>
</feature>
<dbReference type="CDD" id="cd06224">
    <property type="entry name" value="REM"/>
    <property type="match status" value="1"/>
</dbReference>
<dbReference type="STRING" id="90262.A0A1X2IQI1"/>
<feature type="region of interest" description="Disordered" evidence="5">
    <location>
        <begin position="266"/>
        <end position="296"/>
    </location>
</feature>
<feature type="compositionally biased region" description="Low complexity" evidence="5">
    <location>
        <begin position="180"/>
        <end position="197"/>
    </location>
</feature>
<dbReference type="AlphaFoldDB" id="A0A1X2IQI1"/>
<evidence type="ECO:0000256" key="1">
    <source>
        <dbReference type="ARBA" id="ARBA00022443"/>
    </source>
</evidence>
<dbReference type="SMART" id="SM00147">
    <property type="entry name" value="RasGEF"/>
    <property type="match status" value="1"/>
</dbReference>
<gene>
    <name evidence="9" type="ORF">BCR42DRAFT_408968</name>
</gene>
<dbReference type="PROSITE" id="PS50009">
    <property type="entry name" value="RASGEF_CAT"/>
    <property type="match status" value="1"/>
</dbReference>
<dbReference type="Pfam" id="PF00617">
    <property type="entry name" value="RasGEF"/>
    <property type="match status" value="1"/>
</dbReference>
<dbReference type="InterPro" id="IPR036028">
    <property type="entry name" value="SH3-like_dom_sf"/>
</dbReference>
<dbReference type="GO" id="GO:0005085">
    <property type="term" value="F:guanyl-nucleotide exchange factor activity"/>
    <property type="evidence" value="ECO:0007669"/>
    <property type="project" value="UniProtKB-KW"/>
</dbReference>
<evidence type="ECO:0000259" key="8">
    <source>
        <dbReference type="PROSITE" id="PS50212"/>
    </source>
</evidence>
<evidence type="ECO:0000256" key="3">
    <source>
        <dbReference type="PROSITE-ProRule" id="PRU00168"/>
    </source>
</evidence>
<feature type="domain" description="SH3" evidence="6">
    <location>
        <begin position="6"/>
        <end position="65"/>
    </location>
</feature>
<dbReference type="SMART" id="SM00326">
    <property type="entry name" value="SH3"/>
    <property type="match status" value="1"/>
</dbReference>
<dbReference type="GO" id="GO:0005886">
    <property type="term" value="C:plasma membrane"/>
    <property type="evidence" value="ECO:0007669"/>
    <property type="project" value="TreeGrafter"/>
</dbReference>
<feature type="compositionally biased region" description="Polar residues" evidence="5">
    <location>
        <begin position="700"/>
        <end position="772"/>
    </location>
</feature>
<name>A0A1X2IQI1_9FUNG</name>
<dbReference type="EMBL" id="MCGE01000006">
    <property type="protein sequence ID" value="ORZ20532.1"/>
    <property type="molecule type" value="Genomic_DNA"/>
</dbReference>
<feature type="compositionally biased region" description="Polar residues" evidence="5">
    <location>
        <begin position="269"/>
        <end position="278"/>
    </location>
</feature>
<dbReference type="OrthoDB" id="546434at2759"/>
<dbReference type="InterPro" id="IPR001895">
    <property type="entry name" value="RASGEF_cat_dom"/>
</dbReference>
<dbReference type="Gene3D" id="1.10.840.10">
    <property type="entry name" value="Ras guanine-nucleotide exchange factors catalytic domain"/>
    <property type="match status" value="1"/>
</dbReference>
<feature type="compositionally biased region" description="Acidic residues" evidence="5">
    <location>
        <begin position="164"/>
        <end position="179"/>
    </location>
</feature>
<feature type="region of interest" description="Disordered" evidence="5">
    <location>
        <begin position="164"/>
        <end position="228"/>
    </location>
</feature>
<feature type="compositionally biased region" description="Low complexity" evidence="5">
    <location>
        <begin position="83"/>
        <end position="93"/>
    </location>
</feature>
<dbReference type="SUPFAM" id="SSF50044">
    <property type="entry name" value="SH3-domain"/>
    <property type="match status" value="1"/>
</dbReference>
<evidence type="ECO:0000313" key="9">
    <source>
        <dbReference type="EMBL" id="ORZ20532.1"/>
    </source>
</evidence>